<accession>A0AAV9PQY5</accession>
<dbReference type="InterPro" id="IPR050493">
    <property type="entry name" value="FAD-dep_Monooxygenase_BioMet"/>
</dbReference>
<keyword evidence="2" id="KW-0285">Flavoprotein</keyword>
<evidence type="ECO:0000256" key="1">
    <source>
        <dbReference type="ARBA" id="ARBA00007992"/>
    </source>
</evidence>
<dbReference type="Gene3D" id="3.50.50.60">
    <property type="entry name" value="FAD/NAD(P)-binding domain"/>
    <property type="match status" value="1"/>
</dbReference>
<evidence type="ECO:0000313" key="7">
    <source>
        <dbReference type="EMBL" id="KAK5527681.1"/>
    </source>
</evidence>
<evidence type="ECO:0000259" key="6">
    <source>
        <dbReference type="Pfam" id="PF01494"/>
    </source>
</evidence>
<keyword evidence="3" id="KW-0274">FAD</keyword>
<dbReference type="GO" id="GO:0071949">
    <property type="term" value="F:FAD binding"/>
    <property type="evidence" value="ECO:0007669"/>
    <property type="project" value="InterPro"/>
</dbReference>
<reference evidence="7 8" key="1">
    <citation type="submission" date="2023-06" db="EMBL/GenBank/DDBJ databases">
        <title>Black Yeasts Isolated from many extreme environments.</title>
        <authorList>
            <person name="Coleine C."/>
            <person name="Stajich J.E."/>
            <person name="Selbmann L."/>
        </authorList>
    </citation>
    <scope>NUCLEOTIDE SEQUENCE [LARGE SCALE GENOMIC DNA]</scope>
    <source>
        <strain evidence="7 8">CCFEE 5887</strain>
    </source>
</reference>
<dbReference type="Proteomes" id="UP001345827">
    <property type="component" value="Unassembled WGS sequence"/>
</dbReference>
<dbReference type="EMBL" id="JAXLQG010000037">
    <property type="protein sequence ID" value="KAK5527681.1"/>
    <property type="molecule type" value="Genomic_DNA"/>
</dbReference>
<evidence type="ECO:0000256" key="2">
    <source>
        <dbReference type="ARBA" id="ARBA00022630"/>
    </source>
</evidence>
<dbReference type="InterPro" id="IPR036188">
    <property type="entry name" value="FAD/NAD-bd_sf"/>
</dbReference>
<proteinExistence type="inferred from homology"/>
<evidence type="ECO:0000256" key="3">
    <source>
        <dbReference type="ARBA" id="ARBA00022827"/>
    </source>
</evidence>
<sequence length="278" mass="31477">MARRALLGAAYKEPKGCGLAAYRATVAMDDIRADPDTAWIADSRSLNLWFVVPQRLVGDLNTYQMMRRIGHNTHAMTYFIAEEKLYNMVLTHPETDEPSSWDQSNALADMNATYQGWDSSLTKILDMVSKTQKWPIQQIEIPDQWSSNSGKLVLLGDAAHAMTPNMALGAAMAVEDAATLAECLKRLHSKDELRHAVDMYERLRIPRCKLVQEASLLHGYLLHYPDGPLQHARDAAMRLEVEGKHFIASPNQWSDPTTQLWCYTYDPVEDVRRNWASS</sequence>
<keyword evidence="5" id="KW-0503">Monooxygenase</keyword>
<comment type="caution">
    <text evidence="7">The sequence shown here is derived from an EMBL/GenBank/DDBJ whole genome shotgun (WGS) entry which is preliminary data.</text>
</comment>
<dbReference type="GO" id="GO:0004497">
    <property type="term" value="F:monooxygenase activity"/>
    <property type="evidence" value="ECO:0007669"/>
    <property type="project" value="UniProtKB-KW"/>
</dbReference>
<dbReference type="AlphaFoldDB" id="A0AAV9PQY5"/>
<dbReference type="Pfam" id="PF01494">
    <property type="entry name" value="FAD_binding_3"/>
    <property type="match status" value="1"/>
</dbReference>
<feature type="domain" description="FAD-binding" evidence="6">
    <location>
        <begin position="122"/>
        <end position="211"/>
    </location>
</feature>
<evidence type="ECO:0000313" key="8">
    <source>
        <dbReference type="Proteomes" id="UP001345827"/>
    </source>
</evidence>
<name>A0AAV9PQY5_9PEZI</name>
<organism evidence="7 8">
    <name type="scientific">Vermiconidia calcicola</name>
    <dbReference type="NCBI Taxonomy" id="1690605"/>
    <lineage>
        <taxon>Eukaryota</taxon>
        <taxon>Fungi</taxon>
        <taxon>Dikarya</taxon>
        <taxon>Ascomycota</taxon>
        <taxon>Pezizomycotina</taxon>
        <taxon>Dothideomycetes</taxon>
        <taxon>Dothideomycetidae</taxon>
        <taxon>Mycosphaerellales</taxon>
        <taxon>Extremaceae</taxon>
        <taxon>Vermiconidia</taxon>
    </lineage>
</organism>
<keyword evidence="8" id="KW-1185">Reference proteome</keyword>
<evidence type="ECO:0000256" key="5">
    <source>
        <dbReference type="ARBA" id="ARBA00023033"/>
    </source>
</evidence>
<comment type="similarity">
    <text evidence="1">Belongs to the paxM FAD-dependent monooxygenase family.</text>
</comment>
<dbReference type="PANTHER" id="PTHR13789">
    <property type="entry name" value="MONOOXYGENASE"/>
    <property type="match status" value="1"/>
</dbReference>
<gene>
    <name evidence="7" type="ORF">LTR25_011004</name>
</gene>
<keyword evidence="4" id="KW-0560">Oxidoreductase</keyword>
<evidence type="ECO:0000256" key="4">
    <source>
        <dbReference type="ARBA" id="ARBA00023002"/>
    </source>
</evidence>
<dbReference type="PRINTS" id="PR00420">
    <property type="entry name" value="RNGMNOXGNASE"/>
</dbReference>
<dbReference type="SUPFAM" id="SSF54373">
    <property type="entry name" value="FAD-linked reductases, C-terminal domain"/>
    <property type="match status" value="1"/>
</dbReference>
<dbReference type="SUPFAM" id="SSF51905">
    <property type="entry name" value="FAD/NAD(P)-binding domain"/>
    <property type="match status" value="1"/>
</dbReference>
<dbReference type="PANTHER" id="PTHR13789:SF306">
    <property type="entry name" value="HYDROXYLASE, PUTATIVE-RELATED"/>
    <property type="match status" value="1"/>
</dbReference>
<dbReference type="InterPro" id="IPR002938">
    <property type="entry name" value="FAD-bd"/>
</dbReference>
<protein>
    <recommendedName>
        <fullName evidence="6">FAD-binding domain-containing protein</fullName>
    </recommendedName>
</protein>